<keyword evidence="7" id="KW-1185">Reference proteome</keyword>
<feature type="domain" description="RRM" evidence="5">
    <location>
        <begin position="83"/>
        <end position="159"/>
    </location>
</feature>
<sequence length="375" mass="42128">MSKQKSKSKGQTLSLATFLSTEDDRSDSRHGSRGAYESRDRYDGGGELRNAEVRLCRQIAEHAGTPERRESREQLPIPTRPPFTAYVGNLSYEVSERDFHVFFGDNIRVKNVRLPLKEDGTSRGFGYVEFDDVESLIEAIKMDGESMMSRRVRINVAEEGKTRSGPRDEAFASNWRTAPRPEMPALAARQSWAPPVEPLGRPRSTLGPRVGEGEGAPAPAPKKPSANPFGEAKPRDENEIQRQVEERRKQREAEEAERRKREAEEAETRRRAEREAREKEAEARRSAPAVAPKKAPEPELPTSWRRRDGAPPPEHKGKPFFADRKPRGPGDKPVGEKSPVKDLAPRLLSAQPPKEDEKPATKTKNAFDLLGDQDD</sequence>
<feature type="region of interest" description="Disordered" evidence="4">
    <location>
        <begin position="61"/>
        <end position="80"/>
    </location>
</feature>
<evidence type="ECO:0000313" key="7">
    <source>
        <dbReference type="Proteomes" id="UP001527925"/>
    </source>
</evidence>
<evidence type="ECO:0000256" key="1">
    <source>
        <dbReference type="ARBA" id="ARBA00022737"/>
    </source>
</evidence>
<protein>
    <submittedName>
        <fullName evidence="6">Eukaryotic translation initiation factor 4B</fullName>
    </submittedName>
</protein>
<keyword evidence="6" id="KW-0648">Protein biosynthesis</keyword>
<evidence type="ECO:0000313" key="6">
    <source>
        <dbReference type="EMBL" id="KAL2914296.1"/>
    </source>
</evidence>
<feature type="compositionally biased region" description="Basic and acidic residues" evidence="4">
    <location>
        <begin position="232"/>
        <end position="285"/>
    </location>
</feature>
<feature type="compositionally biased region" description="Basic and acidic residues" evidence="4">
    <location>
        <begin position="305"/>
        <end position="344"/>
    </location>
</feature>
<keyword evidence="6" id="KW-0396">Initiation factor</keyword>
<feature type="compositionally biased region" description="Basic and acidic residues" evidence="4">
    <location>
        <begin position="158"/>
        <end position="170"/>
    </location>
</feature>
<organism evidence="6 7">
    <name type="scientific">Polyrhizophydium stewartii</name>
    <dbReference type="NCBI Taxonomy" id="2732419"/>
    <lineage>
        <taxon>Eukaryota</taxon>
        <taxon>Fungi</taxon>
        <taxon>Fungi incertae sedis</taxon>
        <taxon>Chytridiomycota</taxon>
        <taxon>Chytridiomycota incertae sedis</taxon>
        <taxon>Chytridiomycetes</taxon>
        <taxon>Rhizophydiales</taxon>
        <taxon>Rhizophydiales incertae sedis</taxon>
        <taxon>Polyrhizophydium</taxon>
    </lineage>
</organism>
<evidence type="ECO:0000256" key="2">
    <source>
        <dbReference type="ARBA" id="ARBA00022884"/>
    </source>
</evidence>
<dbReference type="InterPro" id="IPR012677">
    <property type="entry name" value="Nucleotide-bd_a/b_plait_sf"/>
</dbReference>
<dbReference type="SUPFAM" id="SSF54928">
    <property type="entry name" value="RNA-binding domain, RBD"/>
    <property type="match status" value="1"/>
</dbReference>
<dbReference type="Proteomes" id="UP001527925">
    <property type="component" value="Unassembled WGS sequence"/>
</dbReference>
<proteinExistence type="predicted"/>
<evidence type="ECO:0000256" key="3">
    <source>
        <dbReference type="PROSITE-ProRule" id="PRU00176"/>
    </source>
</evidence>
<dbReference type="PROSITE" id="PS50102">
    <property type="entry name" value="RRM"/>
    <property type="match status" value="1"/>
</dbReference>
<dbReference type="Pfam" id="PF00076">
    <property type="entry name" value="RRM_1"/>
    <property type="match status" value="1"/>
</dbReference>
<feature type="compositionally biased region" description="Basic and acidic residues" evidence="4">
    <location>
        <begin position="22"/>
        <end position="47"/>
    </location>
</feature>
<comment type="caution">
    <text evidence="6">The sequence shown here is derived from an EMBL/GenBank/DDBJ whole genome shotgun (WGS) entry which is preliminary data.</text>
</comment>
<dbReference type="EMBL" id="JADGIZ020000035">
    <property type="protein sequence ID" value="KAL2914296.1"/>
    <property type="molecule type" value="Genomic_DNA"/>
</dbReference>
<accession>A0ABR4N488</accession>
<gene>
    <name evidence="6" type="primary">TIF3</name>
    <name evidence="6" type="ORF">HK105_206243</name>
</gene>
<dbReference type="InterPro" id="IPR000504">
    <property type="entry name" value="RRM_dom"/>
</dbReference>
<dbReference type="InterPro" id="IPR035979">
    <property type="entry name" value="RBD_domain_sf"/>
</dbReference>
<feature type="region of interest" description="Disordered" evidence="4">
    <location>
        <begin position="158"/>
        <end position="375"/>
    </location>
</feature>
<evidence type="ECO:0000259" key="5">
    <source>
        <dbReference type="PROSITE" id="PS50102"/>
    </source>
</evidence>
<keyword evidence="1" id="KW-0677">Repeat</keyword>
<dbReference type="SMART" id="SM00360">
    <property type="entry name" value="RRM"/>
    <property type="match status" value="1"/>
</dbReference>
<dbReference type="PANTHER" id="PTHR23236:SF119">
    <property type="entry name" value="NUCLEAR RNA-BINDING PROTEIN SART-3"/>
    <property type="match status" value="1"/>
</dbReference>
<evidence type="ECO:0000256" key="4">
    <source>
        <dbReference type="SAM" id="MobiDB-lite"/>
    </source>
</evidence>
<name>A0ABR4N488_9FUNG</name>
<keyword evidence="2 3" id="KW-0694">RNA-binding</keyword>
<feature type="compositionally biased region" description="Basic and acidic residues" evidence="4">
    <location>
        <begin position="64"/>
        <end position="73"/>
    </location>
</feature>
<feature type="compositionally biased region" description="Polar residues" evidence="4">
    <location>
        <begin position="9"/>
        <end position="20"/>
    </location>
</feature>
<dbReference type="GO" id="GO:0003743">
    <property type="term" value="F:translation initiation factor activity"/>
    <property type="evidence" value="ECO:0007669"/>
    <property type="project" value="UniProtKB-KW"/>
</dbReference>
<dbReference type="Gene3D" id="3.30.70.330">
    <property type="match status" value="1"/>
</dbReference>
<reference evidence="6 7" key="1">
    <citation type="submission" date="2023-09" db="EMBL/GenBank/DDBJ databases">
        <title>Pangenome analysis of Batrachochytrium dendrobatidis and related Chytrids.</title>
        <authorList>
            <person name="Yacoub M.N."/>
            <person name="Stajich J.E."/>
            <person name="James T.Y."/>
        </authorList>
    </citation>
    <scope>NUCLEOTIDE SEQUENCE [LARGE SCALE GENOMIC DNA]</scope>
    <source>
        <strain evidence="6 7">JEL0888</strain>
    </source>
</reference>
<feature type="region of interest" description="Disordered" evidence="4">
    <location>
        <begin position="1"/>
        <end position="47"/>
    </location>
</feature>
<dbReference type="PANTHER" id="PTHR23236">
    <property type="entry name" value="EUKARYOTIC TRANSLATION INITIATION FACTOR 4B/4H"/>
    <property type="match status" value="1"/>
</dbReference>